<dbReference type="Proteomes" id="UP000087171">
    <property type="component" value="Chromosome Ca2"/>
</dbReference>
<feature type="domain" description="2-oxoacid dehydrogenase acyltransferase catalytic" evidence="1">
    <location>
        <begin position="35"/>
        <end position="125"/>
    </location>
</feature>
<dbReference type="GO" id="GO:0009941">
    <property type="term" value="C:chloroplast envelope"/>
    <property type="evidence" value="ECO:0007669"/>
    <property type="project" value="TreeGrafter"/>
</dbReference>
<proteinExistence type="predicted"/>
<sequence>MEFVDIYFMFNSLESVAAAAPTSVNTVAVGVELNVVSRNMVESLVVPTFRVGYTITTDALDALYKKIKSKGVTMTELLAKATALALAKHPVINSSCRGGNSFVYNSSINIAVVVAIDGGLTTPVL</sequence>
<dbReference type="Gene3D" id="3.30.559.10">
    <property type="entry name" value="Chloramphenicol acetyltransferase-like domain"/>
    <property type="match status" value="1"/>
</dbReference>
<dbReference type="GO" id="GO:0004742">
    <property type="term" value="F:dihydrolipoyllysine-residue acetyltransferase activity"/>
    <property type="evidence" value="ECO:0007669"/>
    <property type="project" value="TreeGrafter"/>
</dbReference>
<dbReference type="Pfam" id="PF00198">
    <property type="entry name" value="2-oxoacid_dh"/>
    <property type="match status" value="1"/>
</dbReference>
<reference evidence="3" key="2">
    <citation type="submission" date="2025-08" db="UniProtKB">
        <authorList>
            <consortium name="RefSeq"/>
        </authorList>
    </citation>
    <scope>IDENTIFICATION</scope>
    <source>
        <tissue evidence="3">Etiolated seedlings</tissue>
    </source>
</reference>
<dbReference type="InterPro" id="IPR001078">
    <property type="entry name" value="2-oxoacid_DH_actylTfrase"/>
</dbReference>
<dbReference type="STRING" id="3827.A0A3Q7X2E5"/>
<accession>A0A3Q7X2E5</accession>
<dbReference type="InterPro" id="IPR045257">
    <property type="entry name" value="E2/Pdx1"/>
</dbReference>
<evidence type="ECO:0000313" key="3">
    <source>
        <dbReference type="RefSeq" id="XP_027187909.1"/>
    </source>
</evidence>
<dbReference type="OrthoDB" id="537444at2759"/>
<dbReference type="RefSeq" id="XP_027187909.1">
    <property type="nucleotide sequence ID" value="XM_027332108.1"/>
</dbReference>
<name>A0A3Q7X2E5_CICAR</name>
<evidence type="ECO:0000313" key="2">
    <source>
        <dbReference type="Proteomes" id="UP000087171"/>
    </source>
</evidence>
<dbReference type="PANTHER" id="PTHR23151">
    <property type="entry name" value="DIHYDROLIPOAMIDE ACETYL/SUCCINYL-TRANSFERASE-RELATED"/>
    <property type="match status" value="1"/>
</dbReference>
<dbReference type="InterPro" id="IPR023213">
    <property type="entry name" value="CAT-like_dom_sf"/>
</dbReference>
<dbReference type="GO" id="GO:0006086">
    <property type="term" value="P:pyruvate decarboxylation to acetyl-CoA"/>
    <property type="evidence" value="ECO:0007669"/>
    <property type="project" value="InterPro"/>
</dbReference>
<reference evidence="2" key="1">
    <citation type="journal article" date="2013" name="Nat. Biotechnol.">
        <title>Draft genome sequence of chickpea (Cicer arietinum) provides a resource for trait improvement.</title>
        <authorList>
            <person name="Varshney R.K."/>
            <person name="Song C."/>
            <person name="Saxena R.K."/>
            <person name="Azam S."/>
            <person name="Yu S."/>
            <person name="Sharpe A.G."/>
            <person name="Cannon S."/>
            <person name="Baek J."/>
            <person name="Rosen B.D."/>
            <person name="Tar'an B."/>
            <person name="Millan T."/>
            <person name="Zhang X."/>
            <person name="Ramsay L.D."/>
            <person name="Iwata A."/>
            <person name="Wang Y."/>
            <person name="Nelson W."/>
            <person name="Farmer A.D."/>
            <person name="Gaur P.M."/>
            <person name="Soderlund C."/>
            <person name="Penmetsa R.V."/>
            <person name="Xu C."/>
            <person name="Bharti A.K."/>
            <person name="He W."/>
            <person name="Winter P."/>
            <person name="Zhao S."/>
            <person name="Hane J.K."/>
            <person name="Carrasquilla-Garcia N."/>
            <person name="Condie J.A."/>
            <person name="Upadhyaya H.D."/>
            <person name="Luo M.C."/>
            <person name="Thudi M."/>
            <person name="Gowda C.L."/>
            <person name="Singh N.P."/>
            <person name="Lichtenzveig J."/>
            <person name="Gali K.K."/>
            <person name="Rubio J."/>
            <person name="Nadarajan N."/>
            <person name="Dolezel J."/>
            <person name="Bansal K.C."/>
            <person name="Xu X."/>
            <person name="Edwards D."/>
            <person name="Zhang G."/>
            <person name="Kahl G."/>
            <person name="Gil J."/>
            <person name="Singh K.B."/>
            <person name="Datta S.K."/>
            <person name="Jackson S.A."/>
            <person name="Wang J."/>
            <person name="Cook D.R."/>
        </authorList>
    </citation>
    <scope>NUCLEOTIDE SEQUENCE [LARGE SCALE GENOMIC DNA]</scope>
    <source>
        <strain evidence="2">cv. CDC Frontier</strain>
    </source>
</reference>
<dbReference type="GO" id="GO:0009534">
    <property type="term" value="C:chloroplast thylakoid"/>
    <property type="evidence" value="ECO:0007669"/>
    <property type="project" value="TreeGrafter"/>
</dbReference>
<organism evidence="2 3">
    <name type="scientific">Cicer arietinum</name>
    <name type="common">Chickpea</name>
    <name type="synonym">Garbanzo</name>
    <dbReference type="NCBI Taxonomy" id="3827"/>
    <lineage>
        <taxon>Eukaryota</taxon>
        <taxon>Viridiplantae</taxon>
        <taxon>Streptophyta</taxon>
        <taxon>Embryophyta</taxon>
        <taxon>Tracheophyta</taxon>
        <taxon>Spermatophyta</taxon>
        <taxon>Magnoliopsida</taxon>
        <taxon>eudicotyledons</taxon>
        <taxon>Gunneridae</taxon>
        <taxon>Pentapetalae</taxon>
        <taxon>rosids</taxon>
        <taxon>fabids</taxon>
        <taxon>Fabales</taxon>
        <taxon>Fabaceae</taxon>
        <taxon>Papilionoideae</taxon>
        <taxon>50 kb inversion clade</taxon>
        <taxon>NPAAA clade</taxon>
        <taxon>Hologalegina</taxon>
        <taxon>IRL clade</taxon>
        <taxon>Cicereae</taxon>
        <taxon>Cicer</taxon>
    </lineage>
</organism>
<gene>
    <name evidence="3" type="primary">LOC113785503</name>
</gene>
<dbReference type="GO" id="GO:0045254">
    <property type="term" value="C:pyruvate dehydrogenase complex"/>
    <property type="evidence" value="ECO:0007669"/>
    <property type="project" value="InterPro"/>
</dbReference>
<dbReference type="AlphaFoldDB" id="A0A3Q7X2E5"/>
<protein>
    <submittedName>
        <fullName evidence="3">Dihydrolipoyllysine-residue acetyltransferase component 5 of pyruvate dehydrogenase complex, chloroplastic-like</fullName>
    </submittedName>
</protein>
<keyword evidence="2" id="KW-1185">Reference proteome</keyword>
<dbReference type="SUPFAM" id="SSF52777">
    <property type="entry name" value="CoA-dependent acyltransferases"/>
    <property type="match status" value="1"/>
</dbReference>
<dbReference type="PANTHER" id="PTHR23151:SF75">
    <property type="entry name" value="DIHYDROLIPOYLLYSINE-RESIDUE ACETYLTRANSFERASE COMPONENT 5 OF PYRUVATE DEHYDROGENASE COMPLEX, CHLOROPLASTIC"/>
    <property type="match status" value="1"/>
</dbReference>
<evidence type="ECO:0000259" key="1">
    <source>
        <dbReference type="Pfam" id="PF00198"/>
    </source>
</evidence>